<dbReference type="Proteomes" id="UP000740926">
    <property type="component" value="Unassembled WGS sequence"/>
</dbReference>
<feature type="compositionally biased region" description="Low complexity" evidence="1">
    <location>
        <begin position="92"/>
        <end position="127"/>
    </location>
</feature>
<protein>
    <submittedName>
        <fullName evidence="2">Uncharacterized protein</fullName>
    </submittedName>
</protein>
<evidence type="ECO:0000256" key="1">
    <source>
        <dbReference type="SAM" id="MobiDB-lite"/>
    </source>
</evidence>
<dbReference type="EMBL" id="JAANIU010010177">
    <property type="protein sequence ID" value="KAG1532091.1"/>
    <property type="molecule type" value="Genomic_DNA"/>
</dbReference>
<gene>
    <name evidence="2" type="ORF">G6F50_016354</name>
</gene>
<evidence type="ECO:0000313" key="2">
    <source>
        <dbReference type="EMBL" id="KAG1532091.1"/>
    </source>
</evidence>
<comment type="caution">
    <text evidence="2">The sequence shown here is derived from an EMBL/GenBank/DDBJ whole genome shotgun (WGS) entry which is preliminary data.</text>
</comment>
<dbReference type="AlphaFoldDB" id="A0A9P6XTW3"/>
<evidence type="ECO:0000313" key="3">
    <source>
        <dbReference type="Proteomes" id="UP000740926"/>
    </source>
</evidence>
<feature type="compositionally biased region" description="Basic residues" evidence="1">
    <location>
        <begin position="78"/>
        <end position="91"/>
    </location>
</feature>
<keyword evidence="3" id="KW-1185">Reference proteome</keyword>
<proteinExistence type="predicted"/>
<name>A0A9P6XTW3_9FUNG</name>
<accession>A0A9P6XTW3</accession>
<sequence length="142" mass="14919">MACTPWVMVRPSADQWPQTTFRSRSTRPGTSNQGYNPCSWVPGVPLSSMPMRPRGVHRTGSVPSSACRRTCCGTACGSRHRATAPRLRPHVSRPSAWSTSAPARRAPSSSPVRGPRAPASAGAASPAVHRGPRPARCAAGPG</sequence>
<feature type="region of interest" description="Disordered" evidence="1">
    <location>
        <begin position="17"/>
        <end position="39"/>
    </location>
</feature>
<reference evidence="2 3" key="1">
    <citation type="journal article" date="2020" name="Microb. Genom.">
        <title>Genetic diversity of clinical and environmental Mucorales isolates obtained from an investigation of mucormycosis cases among solid organ transplant recipients.</title>
        <authorList>
            <person name="Nguyen M.H."/>
            <person name="Kaul D."/>
            <person name="Muto C."/>
            <person name="Cheng S.J."/>
            <person name="Richter R.A."/>
            <person name="Bruno V.M."/>
            <person name="Liu G."/>
            <person name="Beyhan S."/>
            <person name="Sundermann A.J."/>
            <person name="Mounaud S."/>
            <person name="Pasculle A.W."/>
            <person name="Nierman W.C."/>
            <person name="Driscoll E."/>
            <person name="Cumbie R."/>
            <person name="Clancy C.J."/>
            <person name="Dupont C.L."/>
        </authorList>
    </citation>
    <scope>NUCLEOTIDE SEQUENCE [LARGE SCALE GENOMIC DNA]</scope>
    <source>
        <strain evidence="2 3">GL24</strain>
    </source>
</reference>
<feature type="region of interest" description="Disordered" evidence="1">
    <location>
        <begin position="77"/>
        <end position="142"/>
    </location>
</feature>
<feature type="compositionally biased region" description="Polar residues" evidence="1">
    <location>
        <begin position="17"/>
        <end position="36"/>
    </location>
</feature>
<organism evidence="2 3">
    <name type="scientific">Rhizopus delemar</name>
    <dbReference type="NCBI Taxonomy" id="936053"/>
    <lineage>
        <taxon>Eukaryota</taxon>
        <taxon>Fungi</taxon>
        <taxon>Fungi incertae sedis</taxon>
        <taxon>Mucoromycota</taxon>
        <taxon>Mucoromycotina</taxon>
        <taxon>Mucoromycetes</taxon>
        <taxon>Mucorales</taxon>
        <taxon>Mucorineae</taxon>
        <taxon>Rhizopodaceae</taxon>
        <taxon>Rhizopus</taxon>
    </lineage>
</organism>